<dbReference type="InterPro" id="IPR015422">
    <property type="entry name" value="PyrdxlP-dep_Trfase_small"/>
</dbReference>
<dbReference type="InterPro" id="IPR015424">
    <property type="entry name" value="PyrdxlP-dep_Trfase"/>
</dbReference>
<evidence type="ECO:0000256" key="7">
    <source>
        <dbReference type="ARBA" id="ARBA00023014"/>
    </source>
</evidence>
<dbReference type="AlphaFoldDB" id="S5DKV7"/>
<dbReference type="Gene3D" id="3.40.640.10">
    <property type="entry name" value="Type I PLP-dependent aspartate aminotransferase-like (Major domain)"/>
    <property type="match status" value="1"/>
</dbReference>
<dbReference type="GO" id="GO:0046872">
    <property type="term" value="F:metal ion binding"/>
    <property type="evidence" value="ECO:0007669"/>
    <property type="project" value="UniProtKB-KW"/>
</dbReference>
<evidence type="ECO:0000256" key="6">
    <source>
        <dbReference type="ARBA" id="ARBA00023004"/>
    </source>
</evidence>
<proteinExistence type="inferred from homology"/>
<dbReference type="Gene3D" id="1.10.260.50">
    <property type="match status" value="1"/>
</dbReference>
<feature type="domain" description="Aminotransferase class V" evidence="9">
    <location>
        <begin position="7"/>
        <end position="360"/>
    </location>
</feature>
<dbReference type="PANTHER" id="PTHR11601">
    <property type="entry name" value="CYSTEINE DESULFURYLASE FAMILY MEMBER"/>
    <property type="match status" value="1"/>
</dbReference>
<dbReference type="EMBL" id="KC811131">
    <property type="protein sequence ID" value="AGQ19429.1"/>
    <property type="molecule type" value="Genomic_DNA"/>
</dbReference>
<evidence type="ECO:0000256" key="2">
    <source>
        <dbReference type="ARBA" id="ARBA00006490"/>
    </source>
</evidence>
<reference evidence="10" key="1">
    <citation type="journal article" date="2013" name="Sci. Rep.">
        <title>Metagenomics uncovers a new group of low GC and ultra-small marine Actinobacteria.</title>
        <authorList>
            <person name="Ghai R."/>
            <person name="Mizuno C.M."/>
            <person name="Picazo A."/>
            <person name="Camacho A."/>
            <person name="Rodriguez-Valera F."/>
        </authorList>
    </citation>
    <scope>NUCLEOTIDE SEQUENCE</scope>
</reference>
<dbReference type="PIRSF" id="PIRSF005572">
    <property type="entry name" value="NifS"/>
    <property type="match status" value="1"/>
</dbReference>
<evidence type="ECO:0000313" key="10">
    <source>
        <dbReference type="EMBL" id="AGQ19429.1"/>
    </source>
</evidence>
<comment type="similarity">
    <text evidence="2">Belongs to the class-V pyridoxal-phosphate-dependent aminotransferase family. NifS/IscS subfamily.</text>
</comment>
<keyword evidence="7" id="KW-0411">Iron-sulfur</keyword>
<dbReference type="PANTHER" id="PTHR11601:SF34">
    <property type="entry name" value="CYSTEINE DESULFURASE"/>
    <property type="match status" value="1"/>
</dbReference>
<keyword evidence="5" id="KW-0663">Pyridoxal phosphate</keyword>
<dbReference type="GO" id="GO:0031071">
    <property type="term" value="F:cysteine desulfurase activity"/>
    <property type="evidence" value="ECO:0007669"/>
    <property type="project" value="UniProtKB-EC"/>
</dbReference>
<evidence type="ECO:0000256" key="3">
    <source>
        <dbReference type="ARBA" id="ARBA00022679"/>
    </source>
</evidence>
<evidence type="ECO:0000256" key="4">
    <source>
        <dbReference type="ARBA" id="ARBA00022723"/>
    </source>
</evidence>
<dbReference type="InterPro" id="IPR016454">
    <property type="entry name" value="Cysteine_dSase"/>
</dbReference>
<sequence length="381" mass="41687">MNKNDYMYLDHAATTPMREVAFEAYKKTEMDAYANSSGGHALSRKAKNILEDSREFISSCFGAAPNEITFTSGGTEADNWIIKAPFVDQEKTSELVTTQIEHEAVLASAEDVDKKGYKVNFISCDGDGITNLEEFKQSINSNTLIASVMYANNETGVIQPIKEMSQLVKNINPKTLFHSDVVQAVATKKIDFHSLGIDSAAISGHKIGGPKGIGVMFLKTGYKIPSLLHGGKQELERRAGTVNVSGVAGLAAALKEQQQNLEKETGLIENERKIFESNIKEEFDVKIIGENVNRLCHISNIQFNNINSETLMVALDLNGMGVSRGSACASGAQKPSHVLKAMNIEDEVINNHLRFSFGWNIEIGDGKKSAEIVKNTIKEII</sequence>
<accession>S5DKV7</accession>
<keyword evidence="4" id="KW-0479">Metal-binding</keyword>
<evidence type="ECO:0000259" key="9">
    <source>
        <dbReference type="Pfam" id="PF00266"/>
    </source>
</evidence>
<evidence type="ECO:0000256" key="8">
    <source>
        <dbReference type="ARBA" id="ARBA00050776"/>
    </source>
</evidence>
<dbReference type="InterPro" id="IPR000192">
    <property type="entry name" value="Aminotrans_V_dom"/>
</dbReference>
<organism evidence="10">
    <name type="scientific">Candidatus Actinomarina minuta</name>
    <dbReference type="NCBI Taxonomy" id="1389454"/>
    <lineage>
        <taxon>Bacteria</taxon>
        <taxon>Bacillati</taxon>
        <taxon>Actinomycetota</taxon>
        <taxon>Actinomycetes</taxon>
        <taxon>Candidatus Actinomarinidae</taxon>
        <taxon>Candidatus Actinomarinales</taxon>
        <taxon>Candidatus Actinomarineae</taxon>
        <taxon>Candidatus Actinomarinaceae</taxon>
        <taxon>Candidatus Actinomarina</taxon>
    </lineage>
</organism>
<evidence type="ECO:0000256" key="1">
    <source>
        <dbReference type="ARBA" id="ARBA00001933"/>
    </source>
</evidence>
<dbReference type="Gene3D" id="3.90.1150.10">
    <property type="entry name" value="Aspartate Aminotransferase, domain 1"/>
    <property type="match status" value="1"/>
</dbReference>
<keyword evidence="3" id="KW-0808">Transferase</keyword>
<protein>
    <submittedName>
        <fullName evidence="10">Cysteine sulfinate desulfinase/cysteine desulfurase</fullName>
    </submittedName>
</protein>
<keyword evidence="6" id="KW-0408">Iron</keyword>
<dbReference type="InterPro" id="IPR015421">
    <property type="entry name" value="PyrdxlP-dep_Trfase_major"/>
</dbReference>
<name>S5DKV7_9ACTN</name>
<comment type="cofactor">
    <cofactor evidence="1">
        <name>pyridoxal 5'-phosphate</name>
        <dbReference type="ChEBI" id="CHEBI:597326"/>
    </cofactor>
</comment>
<dbReference type="GO" id="GO:0051536">
    <property type="term" value="F:iron-sulfur cluster binding"/>
    <property type="evidence" value="ECO:0007669"/>
    <property type="project" value="UniProtKB-KW"/>
</dbReference>
<dbReference type="SUPFAM" id="SSF53383">
    <property type="entry name" value="PLP-dependent transferases"/>
    <property type="match status" value="1"/>
</dbReference>
<comment type="catalytic activity">
    <reaction evidence="8">
        <text>(sulfur carrier)-H + L-cysteine = (sulfur carrier)-SH + L-alanine</text>
        <dbReference type="Rhea" id="RHEA:43892"/>
        <dbReference type="Rhea" id="RHEA-COMP:14737"/>
        <dbReference type="Rhea" id="RHEA-COMP:14739"/>
        <dbReference type="ChEBI" id="CHEBI:29917"/>
        <dbReference type="ChEBI" id="CHEBI:35235"/>
        <dbReference type="ChEBI" id="CHEBI:57972"/>
        <dbReference type="ChEBI" id="CHEBI:64428"/>
        <dbReference type="EC" id="2.8.1.7"/>
    </reaction>
</comment>
<dbReference type="Pfam" id="PF00266">
    <property type="entry name" value="Aminotran_5"/>
    <property type="match status" value="1"/>
</dbReference>
<evidence type="ECO:0000256" key="5">
    <source>
        <dbReference type="ARBA" id="ARBA00022898"/>
    </source>
</evidence>